<accession>A0A446BMP9</accession>
<evidence type="ECO:0000313" key="4">
    <source>
        <dbReference type="Proteomes" id="UP000289323"/>
    </source>
</evidence>
<keyword evidence="2" id="KW-1133">Transmembrane helix</keyword>
<feature type="compositionally biased region" description="Basic and acidic residues" evidence="1">
    <location>
        <begin position="365"/>
        <end position="382"/>
    </location>
</feature>
<protein>
    <submittedName>
        <fullName evidence="3">B84dabff-39cf-4ab2-ae4d-813e940b0d7f</fullName>
    </submittedName>
</protein>
<feature type="compositionally biased region" description="Basic residues" evidence="1">
    <location>
        <begin position="1"/>
        <end position="10"/>
    </location>
</feature>
<feature type="compositionally biased region" description="Polar residues" evidence="1">
    <location>
        <begin position="492"/>
        <end position="505"/>
    </location>
</feature>
<evidence type="ECO:0000256" key="2">
    <source>
        <dbReference type="SAM" id="Phobius"/>
    </source>
</evidence>
<evidence type="ECO:0000256" key="1">
    <source>
        <dbReference type="SAM" id="MobiDB-lite"/>
    </source>
</evidence>
<feature type="region of interest" description="Disordered" evidence="1">
    <location>
        <begin position="625"/>
        <end position="693"/>
    </location>
</feature>
<feature type="region of interest" description="Disordered" evidence="1">
    <location>
        <begin position="1"/>
        <end position="30"/>
    </location>
</feature>
<name>A0A446BMP9_9PEZI</name>
<feature type="region of interest" description="Disordered" evidence="1">
    <location>
        <begin position="460"/>
        <end position="579"/>
    </location>
</feature>
<sequence>MHREHRRQRRTLQESGDFLGVTGANPQTGELDVITPPTGSEDAVATTTTTTTTTATAATTNAATAIATTARVSNSNKNRAAYVGAAGGAAPGVGVGAGVGMGTATDRLTTAGGSRDAVAKAQRKQQREEERLSRAAQRKDAVREAVRQQRVRWRREEGGWWSSAAEPALSPIPGSRSQSQSQSASRSSSAAPAPAVALNAAEQSQFQGAGFGHSSGGDGGVGHLRGGQQLHVVIPERRDSFLGMAAVARAVQASRRRLTGENVKLALVQRRQPEQVRLGEGDGQGNMPGRGWGPWRKTAAGFHVPPAIPPREGSLHPEGSRLEEYHQPEWDLGELVAIPVDIRRVSGDCKLDPRDGQSGPQEPAQPDRHGVAGESASKERGRPGQRVPICLHTHHHHYWLRTQSGSLPPRRAPLRRNARRVIRCSSDTATLDGDIAAVLDPKAQQRLLGLGLRMLMSPTPAQEKGETARPADEPIPLSPPVPGATAAERASDTTSSSISQAQTGVHTEAEVVNPPVSQGPVPAKHRAQQPDWAMRKTMRRQSDPDSSRSPNQRDSEAGTPRSSPTCTRTSTYRMNQSAAEAEAEEAAMAAECIARGAARTAFAQNRAHHQEIPWVKAITITGVMAGPVSTRNPGRQHMDRHPHHGPRAPGAAAQKGRGQGAEEAKQQEEGQEENGKRKGQKRKGKGGAGSGGELEVDVQRWTRMAVVMLERIVASYWQLVSPVFDGRSELRKRVDRAQATQGDVVVCVLAALFLFLVVSAVAWAVRGVVWMVKLWGELWDVLRAVAGL</sequence>
<feature type="region of interest" description="Disordered" evidence="1">
    <location>
        <begin position="164"/>
        <end position="196"/>
    </location>
</feature>
<keyword evidence="2" id="KW-0812">Transmembrane</keyword>
<feature type="compositionally biased region" description="Low complexity" evidence="1">
    <location>
        <begin position="647"/>
        <end position="656"/>
    </location>
</feature>
<feature type="compositionally biased region" description="Basic and acidic residues" evidence="1">
    <location>
        <begin position="540"/>
        <end position="556"/>
    </location>
</feature>
<gene>
    <name evidence="3" type="ORF">TT172_LOCUS6186</name>
</gene>
<evidence type="ECO:0000313" key="3">
    <source>
        <dbReference type="EMBL" id="SPQ23767.1"/>
    </source>
</evidence>
<feature type="compositionally biased region" description="Basic and acidic residues" evidence="1">
    <location>
        <begin position="660"/>
        <end position="676"/>
    </location>
</feature>
<keyword evidence="2" id="KW-0472">Membrane</keyword>
<feature type="transmembrane region" description="Helical" evidence="2">
    <location>
        <begin position="742"/>
        <end position="765"/>
    </location>
</feature>
<dbReference type="Proteomes" id="UP000289323">
    <property type="component" value="Unassembled WGS sequence"/>
</dbReference>
<feature type="compositionally biased region" description="Low complexity" evidence="1">
    <location>
        <begin position="559"/>
        <end position="571"/>
    </location>
</feature>
<dbReference type="AlphaFoldDB" id="A0A446BMP9"/>
<organism evidence="3 4">
    <name type="scientific">Thermothielavioides terrestris</name>
    <dbReference type="NCBI Taxonomy" id="2587410"/>
    <lineage>
        <taxon>Eukaryota</taxon>
        <taxon>Fungi</taxon>
        <taxon>Dikarya</taxon>
        <taxon>Ascomycota</taxon>
        <taxon>Pezizomycotina</taxon>
        <taxon>Sordariomycetes</taxon>
        <taxon>Sordariomycetidae</taxon>
        <taxon>Sordariales</taxon>
        <taxon>Chaetomiaceae</taxon>
        <taxon>Thermothielavioides</taxon>
    </lineage>
</organism>
<feature type="region of interest" description="Disordered" evidence="1">
    <location>
        <begin position="347"/>
        <end position="385"/>
    </location>
</feature>
<proteinExistence type="predicted"/>
<feature type="compositionally biased region" description="Basic and acidic residues" evidence="1">
    <location>
        <begin position="463"/>
        <end position="472"/>
    </location>
</feature>
<feature type="compositionally biased region" description="Basic and acidic residues" evidence="1">
    <location>
        <begin position="125"/>
        <end position="145"/>
    </location>
</feature>
<reference evidence="3 4" key="1">
    <citation type="submission" date="2018-04" db="EMBL/GenBank/DDBJ databases">
        <authorList>
            <person name="Huttner S."/>
            <person name="Dainat J."/>
        </authorList>
    </citation>
    <scope>NUCLEOTIDE SEQUENCE [LARGE SCALE GENOMIC DNA]</scope>
</reference>
<dbReference type="EMBL" id="OUUZ01000011">
    <property type="protein sequence ID" value="SPQ23767.1"/>
    <property type="molecule type" value="Genomic_DNA"/>
</dbReference>
<feature type="region of interest" description="Disordered" evidence="1">
    <location>
        <begin position="122"/>
        <end position="145"/>
    </location>
</feature>
<feature type="compositionally biased region" description="Low complexity" evidence="1">
    <location>
        <begin position="175"/>
        <end position="195"/>
    </location>
</feature>